<evidence type="ECO:0000259" key="1">
    <source>
        <dbReference type="Pfam" id="PF01471"/>
    </source>
</evidence>
<dbReference type="Gene3D" id="1.25.40.10">
    <property type="entry name" value="Tetratricopeptide repeat domain"/>
    <property type="match status" value="1"/>
</dbReference>
<dbReference type="Pfam" id="PF01471">
    <property type="entry name" value="PG_binding_1"/>
    <property type="match status" value="1"/>
</dbReference>
<dbReference type="InterPro" id="IPR002477">
    <property type="entry name" value="Peptidoglycan-bd-like"/>
</dbReference>
<dbReference type="SMART" id="SM00671">
    <property type="entry name" value="SEL1"/>
    <property type="match status" value="4"/>
</dbReference>
<dbReference type="PANTHER" id="PTHR11102:SF160">
    <property type="entry name" value="ERAD-ASSOCIATED E3 UBIQUITIN-PROTEIN LIGASE COMPONENT HRD3"/>
    <property type="match status" value="1"/>
</dbReference>
<dbReference type="SUPFAM" id="SSF47090">
    <property type="entry name" value="PGBD-like"/>
    <property type="match status" value="1"/>
</dbReference>
<dbReference type="Pfam" id="PF08238">
    <property type="entry name" value="Sel1"/>
    <property type="match status" value="4"/>
</dbReference>
<evidence type="ECO:0000313" key="3">
    <source>
        <dbReference type="Proteomes" id="UP000196655"/>
    </source>
</evidence>
<dbReference type="Proteomes" id="UP000196655">
    <property type="component" value="Unassembled WGS sequence"/>
</dbReference>
<reference evidence="3" key="1">
    <citation type="submission" date="2017-05" db="EMBL/GenBank/DDBJ databases">
        <authorList>
            <person name="Macchi M."/>
            <person name="Festa S."/>
            <person name="Coppotelli B.M."/>
            <person name="Morelli I.S."/>
        </authorList>
    </citation>
    <scope>NUCLEOTIDE SEQUENCE [LARGE SCALE GENOMIC DNA]</scope>
    <source>
        <strain evidence="3">I</strain>
    </source>
</reference>
<dbReference type="InterPro" id="IPR036365">
    <property type="entry name" value="PGBD-like_sf"/>
</dbReference>
<dbReference type="EMBL" id="NHON01000049">
    <property type="protein sequence ID" value="OWJ64823.1"/>
    <property type="molecule type" value="Genomic_DNA"/>
</dbReference>
<dbReference type="InterPro" id="IPR036366">
    <property type="entry name" value="PGBDSf"/>
</dbReference>
<feature type="domain" description="Peptidoglycan binding-like" evidence="1">
    <location>
        <begin position="350"/>
        <end position="404"/>
    </location>
</feature>
<organism evidence="2 3">
    <name type="scientific">Inquilinus limosus</name>
    <dbReference type="NCBI Taxonomy" id="171674"/>
    <lineage>
        <taxon>Bacteria</taxon>
        <taxon>Pseudomonadati</taxon>
        <taxon>Pseudomonadota</taxon>
        <taxon>Alphaproteobacteria</taxon>
        <taxon>Rhodospirillales</taxon>
        <taxon>Rhodospirillaceae</taxon>
        <taxon>Inquilinus</taxon>
    </lineage>
</organism>
<dbReference type="InterPro" id="IPR050767">
    <property type="entry name" value="Sel1_AlgK"/>
</dbReference>
<comment type="caution">
    <text evidence="2">The sequence shown here is derived from an EMBL/GenBank/DDBJ whole genome shotgun (WGS) entry which is preliminary data.</text>
</comment>
<dbReference type="InterPro" id="IPR011990">
    <property type="entry name" value="TPR-like_helical_dom_sf"/>
</dbReference>
<dbReference type="AlphaFoldDB" id="A0A211ZHW3"/>
<dbReference type="OrthoDB" id="112232at2"/>
<name>A0A211ZHW3_9PROT</name>
<accession>A0A211ZHW3</accession>
<keyword evidence="3" id="KW-1185">Reference proteome</keyword>
<dbReference type="SUPFAM" id="SSF81901">
    <property type="entry name" value="HCP-like"/>
    <property type="match status" value="1"/>
</dbReference>
<dbReference type="Gene3D" id="1.10.101.10">
    <property type="entry name" value="PGBD-like superfamily/PGBD"/>
    <property type="match status" value="1"/>
</dbReference>
<proteinExistence type="predicted"/>
<sequence length="414" mass="42406">MKSPADRDPRLDREPRGACSPAARQAVATLLILAGCGCLVAGGFASRRAEAAPLAEISGGPRMSVPTASSSRSAPAVPGAAVPALGVGAEFRLPDKASAELRRLARDAAAGQADAENDLGTFFALGTEVPRSFEHAAYWYRQAADQGVAGASYNLGVLLERGLGVPRDSEAAVARFRDAAAAGHGGALNALGLAYLNGSGIVRDPAEALVWFRRASSAGNPRGAYNVARLYENGDLGAPDLRTAAGWYGVAADAGDEQAKEALAKLRTLVSVNASAAPRVGFVGLVLRSNLLALGQAGMPGDDADRILDGLAAQLTGVAPRSPAQVGMASGLGVSGTKPAAMPEPPVTAAEIAEIQRLLAQMNLDVGRIDGRMGRRTRSAIAAFQRGHDLPVTRRPSAALLGALRTATLVAQSE</sequence>
<gene>
    <name evidence="2" type="ORF">BWR60_22860</name>
</gene>
<evidence type="ECO:0000313" key="2">
    <source>
        <dbReference type="EMBL" id="OWJ64823.1"/>
    </source>
</evidence>
<protein>
    <recommendedName>
        <fullName evidence="1">Peptidoglycan binding-like domain-containing protein</fullName>
    </recommendedName>
</protein>
<dbReference type="PANTHER" id="PTHR11102">
    <property type="entry name" value="SEL-1-LIKE PROTEIN"/>
    <property type="match status" value="1"/>
</dbReference>
<dbReference type="RefSeq" id="WP_088153340.1">
    <property type="nucleotide sequence ID" value="NZ_NHON01000049.1"/>
</dbReference>
<dbReference type="InterPro" id="IPR006597">
    <property type="entry name" value="Sel1-like"/>
</dbReference>